<accession>A0AAN7Z540</accession>
<organism evidence="1 2">
    <name type="scientific">Xylaria bambusicola</name>
    <dbReference type="NCBI Taxonomy" id="326684"/>
    <lineage>
        <taxon>Eukaryota</taxon>
        <taxon>Fungi</taxon>
        <taxon>Dikarya</taxon>
        <taxon>Ascomycota</taxon>
        <taxon>Pezizomycotina</taxon>
        <taxon>Sordariomycetes</taxon>
        <taxon>Xylariomycetidae</taxon>
        <taxon>Xylariales</taxon>
        <taxon>Xylariaceae</taxon>
        <taxon>Xylaria</taxon>
    </lineage>
</organism>
<evidence type="ECO:0000313" key="1">
    <source>
        <dbReference type="EMBL" id="KAK5629302.1"/>
    </source>
</evidence>
<dbReference type="Proteomes" id="UP001305414">
    <property type="component" value="Unassembled WGS sequence"/>
</dbReference>
<gene>
    <name evidence="1" type="ORF">RRF57_005017</name>
</gene>
<protein>
    <submittedName>
        <fullName evidence="1">Uncharacterized protein</fullName>
    </submittedName>
</protein>
<comment type="caution">
    <text evidence="1">The sequence shown here is derived from an EMBL/GenBank/DDBJ whole genome shotgun (WGS) entry which is preliminary data.</text>
</comment>
<sequence>MTTKIHRLHDNCEELRIGGFATQSSHIRLASIQAENIARKVIPKPAHHLGMFKASQMLSDVRFVVICEEV</sequence>
<reference evidence="1 2" key="1">
    <citation type="submission" date="2023-10" db="EMBL/GenBank/DDBJ databases">
        <title>Draft genome sequence of Xylaria bambusicola isolate GMP-LS, the root and basal stem rot pathogen of sugarcane in Indonesia.</title>
        <authorList>
            <person name="Selvaraj P."/>
            <person name="Muralishankar V."/>
            <person name="Muruganantham S."/>
            <person name="Sp S."/>
            <person name="Haryani S."/>
            <person name="Lau K.J.X."/>
            <person name="Naqvi N.I."/>
        </authorList>
    </citation>
    <scope>NUCLEOTIDE SEQUENCE [LARGE SCALE GENOMIC DNA]</scope>
    <source>
        <strain evidence="1">GMP-LS</strain>
    </source>
</reference>
<keyword evidence="2" id="KW-1185">Reference proteome</keyword>
<proteinExistence type="predicted"/>
<name>A0AAN7Z540_9PEZI</name>
<dbReference type="EMBL" id="JAWHQM010000011">
    <property type="protein sequence ID" value="KAK5629302.1"/>
    <property type="molecule type" value="Genomic_DNA"/>
</dbReference>
<evidence type="ECO:0000313" key="2">
    <source>
        <dbReference type="Proteomes" id="UP001305414"/>
    </source>
</evidence>
<dbReference type="AlphaFoldDB" id="A0AAN7Z540"/>